<dbReference type="Gene3D" id="3.30.420.10">
    <property type="entry name" value="Ribonuclease H-like superfamily/Ribonuclease H"/>
    <property type="match status" value="1"/>
</dbReference>
<organism evidence="1 2">
    <name type="scientific">Gossypium australe</name>
    <dbReference type="NCBI Taxonomy" id="47621"/>
    <lineage>
        <taxon>Eukaryota</taxon>
        <taxon>Viridiplantae</taxon>
        <taxon>Streptophyta</taxon>
        <taxon>Embryophyta</taxon>
        <taxon>Tracheophyta</taxon>
        <taxon>Spermatophyta</taxon>
        <taxon>Magnoliopsida</taxon>
        <taxon>eudicotyledons</taxon>
        <taxon>Gunneridae</taxon>
        <taxon>Pentapetalae</taxon>
        <taxon>rosids</taxon>
        <taxon>malvids</taxon>
        <taxon>Malvales</taxon>
        <taxon>Malvaceae</taxon>
        <taxon>Malvoideae</taxon>
        <taxon>Gossypium</taxon>
    </lineage>
</organism>
<gene>
    <name evidence="1" type="ORF">EPI10_005858</name>
</gene>
<reference evidence="2" key="1">
    <citation type="journal article" date="2019" name="Plant Biotechnol. J.">
        <title>Genome sequencing of the Australian wild diploid species Gossypium australe highlights disease resistance and delayed gland morphogenesis.</title>
        <authorList>
            <person name="Cai Y."/>
            <person name="Cai X."/>
            <person name="Wang Q."/>
            <person name="Wang P."/>
            <person name="Zhang Y."/>
            <person name="Cai C."/>
            <person name="Xu Y."/>
            <person name="Wang K."/>
            <person name="Zhou Z."/>
            <person name="Wang C."/>
            <person name="Geng S."/>
            <person name="Li B."/>
            <person name="Dong Q."/>
            <person name="Hou Y."/>
            <person name="Wang H."/>
            <person name="Ai P."/>
            <person name="Liu Z."/>
            <person name="Yi F."/>
            <person name="Sun M."/>
            <person name="An G."/>
            <person name="Cheng J."/>
            <person name="Zhang Y."/>
            <person name="Shi Q."/>
            <person name="Xie Y."/>
            <person name="Shi X."/>
            <person name="Chang Y."/>
            <person name="Huang F."/>
            <person name="Chen Y."/>
            <person name="Hong S."/>
            <person name="Mi L."/>
            <person name="Sun Q."/>
            <person name="Zhang L."/>
            <person name="Zhou B."/>
            <person name="Peng R."/>
            <person name="Zhang X."/>
            <person name="Liu F."/>
        </authorList>
    </citation>
    <scope>NUCLEOTIDE SEQUENCE [LARGE SCALE GENOMIC DNA]</scope>
    <source>
        <strain evidence="2">cv. PA1801</strain>
    </source>
</reference>
<name>A0A5B6WPJ2_9ROSI</name>
<dbReference type="OrthoDB" id="1623338at2759"/>
<accession>A0A5B6WPJ2</accession>
<comment type="caution">
    <text evidence="1">The sequence shown here is derived from an EMBL/GenBank/DDBJ whole genome shotgun (WGS) entry which is preliminary data.</text>
</comment>
<dbReference type="GO" id="GO:0003676">
    <property type="term" value="F:nucleic acid binding"/>
    <property type="evidence" value="ECO:0007669"/>
    <property type="project" value="InterPro"/>
</dbReference>
<dbReference type="Proteomes" id="UP000325315">
    <property type="component" value="Unassembled WGS sequence"/>
</dbReference>
<evidence type="ECO:0000313" key="1">
    <source>
        <dbReference type="EMBL" id="KAA3483710.1"/>
    </source>
</evidence>
<dbReference type="EMBL" id="SMMG02000002">
    <property type="protein sequence ID" value="KAA3483710.1"/>
    <property type="molecule type" value="Genomic_DNA"/>
</dbReference>
<keyword evidence="2" id="KW-1185">Reference proteome</keyword>
<dbReference type="InterPro" id="IPR036397">
    <property type="entry name" value="RNaseH_sf"/>
</dbReference>
<dbReference type="AlphaFoldDB" id="A0A5B6WPJ2"/>
<dbReference type="PANTHER" id="PTHR35046:SF26">
    <property type="entry name" value="RNA-DIRECTED DNA POLYMERASE"/>
    <property type="match status" value="1"/>
</dbReference>
<evidence type="ECO:0000313" key="2">
    <source>
        <dbReference type="Proteomes" id="UP000325315"/>
    </source>
</evidence>
<proteinExistence type="predicted"/>
<dbReference type="SUPFAM" id="SSF53098">
    <property type="entry name" value="Ribonuclease H-like"/>
    <property type="match status" value="1"/>
</dbReference>
<sequence length="114" mass="13093">MFLIENGKSRASSLIEITTVCVDCGIEMGASYDVFRIEITVVVDKLIIYAYFILVKTNYSFERLAEQYILEVVQLHGVPLSIISNRDLRFTFIFWGKLHEALGTKLHFSTTFHP</sequence>
<dbReference type="InterPro" id="IPR012337">
    <property type="entry name" value="RNaseH-like_sf"/>
</dbReference>
<protein>
    <submittedName>
        <fullName evidence="1">Integrase</fullName>
    </submittedName>
</protein>
<dbReference type="PANTHER" id="PTHR35046">
    <property type="entry name" value="ZINC KNUCKLE (CCHC-TYPE) FAMILY PROTEIN"/>
    <property type="match status" value="1"/>
</dbReference>